<evidence type="ECO:0000313" key="2">
    <source>
        <dbReference type="EMBL" id="CAE1286046.1"/>
    </source>
</evidence>
<name>A0A812CYQ5_ACAPH</name>
<organism evidence="2 3">
    <name type="scientific">Acanthosepion pharaonis</name>
    <name type="common">Pharaoh cuttlefish</name>
    <name type="synonym">Sepia pharaonis</name>
    <dbReference type="NCBI Taxonomy" id="158019"/>
    <lineage>
        <taxon>Eukaryota</taxon>
        <taxon>Metazoa</taxon>
        <taxon>Spiralia</taxon>
        <taxon>Lophotrochozoa</taxon>
        <taxon>Mollusca</taxon>
        <taxon>Cephalopoda</taxon>
        <taxon>Coleoidea</taxon>
        <taxon>Decapodiformes</taxon>
        <taxon>Sepiida</taxon>
        <taxon>Sepiina</taxon>
        <taxon>Sepiidae</taxon>
        <taxon>Acanthosepion</taxon>
    </lineage>
</organism>
<feature type="region of interest" description="Disordered" evidence="1">
    <location>
        <begin position="110"/>
        <end position="131"/>
    </location>
</feature>
<dbReference type="Proteomes" id="UP000597762">
    <property type="component" value="Unassembled WGS sequence"/>
</dbReference>
<dbReference type="OrthoDB" id="6102882at2759"/>
<feature type="compositionally biased region" description="Basic and acidic residues" evidence="1">
    <location>
        <begin position="331"/>
        <end position="359"/>
    </location>
</feature>
<feature type="region of interest" description="Disordered" evidence="1">
    <location>
        <begin position="326"/>
        <end position="388"/>
    </location>
</feature>
<protein>
    <submittedName>
        <fullName evidence="2">Uncharacterized protein</fullName>
    </submittedName>
</protein>
<reference evidence="2" key="1">
    <citation type="submission" date="2021-01" db="EMBL/GenBank/DDBJ databases">
        <authorList>
            <person name="Li R."/>
            <person name="Bekaert M."/>
        </authorList>
    </citation>
    <scope>NUCLEOTIDE SEQUENCE</scope>
    <source>
        <strain evidence="2">Farmed</strain>
    </source>
</reference>
<sequence length="507" mass="55858">MMAACRKREVTSARHAGTFLPSLFANNISQASTKDHPTTTTKPNNSYQSIIMPPAFTECHINLGHDTGQTDDEKPNQPLQESQTSHNPQGHEPDLLEVATDRVPSSALLYSSSQPTLDTSPSSSSSSTHAIMGMDPLTSQEVTSGLLQTESELDVGNISDRDYSDVKVCVPDTLGAETVVETSSLDGKFLNASLPTKRVSQAVLASKGNIDTNYLMLEEDGKPGSKVIQAEDLVEIFETQTLQAFLAQKDSAITSHSNSTEKNSLNYVGGEAPMTKGMSIVYVGDEGMQLVPTDTIEEEEEEEECNLPSKDVMKRERDRIKKREQRANPMYREKEKEKAKARMRMMRADPNYRERERRRDRIRRKISRQQNNELRQKEKDRDKEYKRLHRNLPLNSVMTEVEIGTNDDSGMGTSASIGTSIGSGGTKTVLELHPQHFALRHSVLASDVAQLGGMDDGGKVVGHVSDGSIGPADLNCMTLSDARAEAVLTCPVTLQYTLTTDGHRIMT</sequence>
<proteinExistence type="predicted"/>
<feature type="compositionally biased region" description="Polar residues" evidence="1">
    <location>
        <begin position="77"/>
        <end position="88"/>
    </location>
</feature>
<feature type="compositionally biased region" description="Basic and acidic residues" evidence="1">
    <location>
        <begin position="374"/>
        <end position="385"/>
    </location>
</feature>
<keyword evidence="3" id="KW-1185">Reference proteome</keyword>
<feature type="compositionally biased region" description="Low complexity" evidence="1">
    <location>
        <begin position="111"/>
        <end position="128"/>
    </location>
</feature>
<dbReference type="EMBL" id="CAHIKZ030002379">
    <property type="protein sequence ID" value="CAE1286046.1"/>
    <property type="molecule type" value="Genomic_DNA"/>
</dbReference>
<comment type="caution">
    <text evidence="2">The sequence shown here is derived from an EMBL/GenBank/DDBJ whole genome shotgun (WGS) entry which is preliminary data.</text>
</comment>
<dbReference type="AlphaFoldDB" id="A0A812CYQ5"/>
<feature type="region of interest" description="Disordered" evidence="1">
    <location>
        <begin position="60"/>
        <end position="93"/>
    </location>
</feature>
<evidence type="ECO:0000256" key="1">
    <source>
        <dbReference type="SAM" id="MobiDB-lite"/>
    </source>
</evidence>
<accession>A0A812CYQ5</accession>
<gene>
    <name evidence="2" type="ORF">SPHA_45771</name>
</gene>
<evidence type="ECO:0000313" key="3">
    <source>
        <dbReference type="Proteomes" id="UP000597762"/>
    </source>
</evidence>